<dbReference type="AlphaFoldDB" id="A0A8S3VNA6"/>
<feature type="domain" description="SOCS box" evidence="2">
    <location>
        <begin position="91"/>
        <end position="140"/>
    </location>
</feature>
<keyword evidence="1" id="KW-0732">Signal</keyword>
<evidence type="ECO:0000313" key="4">
    <source>
        <dbReference type="Proteomes" id="UP000683360"/>
    </source>
</evidence>
<dbReference type="InterPro" id="IPR001496">
    <property type="entry name" value="SOCS_box"/>
</dbReference>
<comment type="caution">
    <text evidence="3">The sequence shown here is derived from an EMBL/GenBank/DDBJ whole genome shotgun (WGS) entry which is preliminary data.</text>
</comment>
<dbReference type="Gene3D" id="1.10.750.20">
    <property type="entry name" value="SOCS box"/>
    <property type="match status" value="1"/>
</dbReference>
<gene>
    <name evidence="3" type="ORF">MEDL_67973</name>
</gene>
<reference evidence="3" key="1">
    <citation type="submission" date="2021-03" db="EMBL/GenBank/DDBJ databases">
        <authorList>
            <person name="Bekaert M."/>
        </authorList>
    </citation>
    <scope>NUCLEOTIDE SEQUENCE</scope>
</reference>
<dbReference type="EMBL" id="CAJPWZ010003308">
    <property type="protein sequence ID" value="CAG2256614.1"/>
    <property type="molecule type" value="Genomic_DNA"/>
</dbReference>
<evidence type="ECO:0000259" key="2">
    <source>
        <dbReference type="PROSITE" id="PS50225"/>
    </source>
</evidence>
<proteinExistence type="predicted"/>
<protein>
    <submittedName>
        <fullName evidence="3">SOCS5</fullName>
    </submittedName>
</protein>
<dbReference type="Proteomes" id="UP000683360">
    <property type="component" value="Unassembled WGS sequence"/>
</dbReference>
<dbReference type="OrthoDB" id="6053198at2759"/>
<dbReference type="GO" id="GO:0035556">
    <property type="term" value="P:intracellular signal transduction"/>
    <property type="evidence" value="ECO:0007669"/>
    <property type="project" value="InterPro"/>
</dbReference>
<keyword evidence="4" id="KW-1185">Reference proteome</keyword>
<sequence>MPWFLCTAAIMLLQHGVDPKWYKIGDVLHQLQEHFRFYRFFHGDYNCIEEETFLTTFLAAGYDLTVSDMNCCKEYFDRSNTDIFKIMHDYSRPSSLKHLVRAKIRNHIRSVNMDTSVFPVIDKLTLPTILQDFLKLYDVSPSDMTSMICYKDSPINRH</sequence>
<feature type="chain" id="PRO_5035765266" evidence="1">
    <location>
        <begin position="20"/>
        <end position="158"/>
    </location>
</feature>
<evidence type="ECO:0000256" key="1">
    <source>
        <dbReference type="SAM" id="SignalP"/>
    </source>
</evidence>
<dbReference type="SMART" id="SM00969">
    <property type="entry name" value="SOCS_box"/>
    <property type="match status" value="1"/>
</dbReference>
<dbReference type="Pfam" id="PF07525">
    <property type="entry name" value="SOCS_box"/>
    <property type="match status" value="1"/>
</dbReference>
<dbReference type="CDD" id="cd03587">
    <property type="entry name" value="SOCS"/>
    <property type="match status" value="1"/>
</dbReference>
<dbReference type="PROSITE" id="PS50225">
    <property type="entry name" value="SOCS"/>
    <property type="match status" value="1"/>
</dbReference>
<dbReference type="SUPFAM" id="SSF158235">
    <property type="entry name" value="SOCS box-like"/>
    <property type="match status" value="1"/>
</dbReference>
<accession>A0A8S3VNA6</accession>
<dbReference type="InterPro" id="IPR036036">
    <property type="entry name" value="SOCS_box-like_dom_sf"/>
</dbReference>
<feature type="signal peptide" evidence="1">
    <location>
        <begin position="1"/>
        <end position="19"/>
    </location>
</feature>
<evidence type="ECO:0000313" key="3">
    <source>
        <dbReference type="EMBL" id="CAG2256614.1"/>
    </source>
</evidence>
<organism evidence="3 4">
    <name type="scientific">Mytilus edulis</name>
    <name type="common">Blue mussel</name>
    <dbReference type="NCBI Taxonomy" id="6550"/>
    <lineage>
        <taxon>Eukaryota</taxon>
        <taxon>Metazoa</taxon>
        <taxon>Spiralia</taxon>
        <taxon>Lophotrochozoa</taxon>
        <taxon>Mollusca</taxon>
        <taxon>Bivalvia</taxon>
        <taxon>Autobranchia</taxon>
        <taxon>Pteriomorphia</taxon>
        <taxon>Mytilida</taxon>
        <taxon>Mytiloidea</taxon>
        <taxon>Mytilidae</taxon>
        <taxon>Mytilinae</taxon>
        <taxon>Mytilus</taxon>
    </lineage>
</organism>
<name>A0A8S3VNA6_MYTED</name>